<dbReference type="PANTHER" id="PTHR35371">
    <property type="entry name" value="INNER MEMBRANE PROTEIN"/>
    <property type="match status" value="1"/>
</dbReference>
<evidence type="ECO:0000313" key="6">
    <source>
        <dbReference type="Proteomes" id="UP000053890"/>
    </source>
</evidence>
<dbReference type="PANTHER" id="PTHR35371:SF1">
    <property type="entry name" value="BLR7753 PROTEIN"/>
    <property type="match status" value="1"/>
</dbReference>
<dbReference type="OrthoDB" id="2521892at2759"/>
<dbReference type="Pfam" id="PF01124">
    <property type="entry name" value="MAPEG"/>
    <property type="match status" value="1"/>
</dbReference>
<dbReference type="Gene3D" id="1.20.120.550">
    <property type="entry name" value="Membrane associated eicosanoid/glutathione metabolism-like domain"/>
    <property type="match status" value="1"/>
</dbReference>
<name>A0A0P9GWT3_RHOGW</name>
<dbReference type="RefSeq" id="XP_018267929.1">
    <property type="nucleotide sequence ID" value="XM_018414965.1"/>
</dbReference>
<dbReference type="EMBL" id="KQ474090">
    <property type="protein sequence ID" value="KPV71880.1"/>
    <property type="molecule type" value="Genomic_DNA"/>
</dbReference>
<dbReference type="GeneID" id="28975413"/>
<evidence type="ECO:0000256" key="1">
    <source>
        <dbReference type="ARBA" id="ARBA00004370"/>
    </source>
</evidence>
<keyword evidence="2" id="KW-0812">Transmembrane</keyword>
<dbReference type="GO" id="GO:0016020">
    <property type="term" value="C:membrane"/>
    <property type="evidence" value="ECO:0007669"/>
    <property type="project" value="UniProtKB-SubCell"/>
</dbReference>
<evidence type="ECO:0000313" key="5">
    <source>
        <dbReference type="EMBL" id="KPV71880.1"/>
    </source>
</evidence>
<reference evidence="5 6" key="1">
    <citation type="journal article" date="2015" name="Front. Microbiol.">
        <title>Genome sequence of the plant growth promoting endophytic yeast Rhodotorula graminis WP1.</title>
        <authorList>
            <person name="Firrincieli A."/>
            <person name="Otillar R."/>
            <person name="Salamov A."/>
            <person name="Schmutz J."/>
            <person name="Khan Z."/>
            <person name="Redman R.S."/>
            <person name="Fleck N.D."/>
            <person name="Lindquist E."/>
            <person name="Grigoriev I.V."/>
            <person name="Doty S.L."/>
        </authorList>
    </citation>
    <scope>NUCLEOTIDE SEQUENCE [LARGE SCALE GENOMIC DNA]</scope>
    <source>
        <strain evidence="5 6">WP1</strain>
    </source>
</reference>
<dbReference type="OMA" id="WLRTAIW"/>
<accession>A0A0P9GWT3</accession>
<keyword evidence="6" id="KW-1185">Reference proteome</keyword>
<proteinExistence type="predicted"/>
<keyword evidence="4" id="KW-0472">Membrane</keyword>
<dbReference type="AlphaFoldDB" id="A0A0P9GWT3"/>
<evidence type="ECO:0000256" key="4">
    <source>
        <dbReference type="ARBA" id="ARBA00023136"/>
    </source>
</evidence>
<keyword evidence="3" id="KW-1133">Transmembrane helix</keyword>
<gene>
    <name evidence="5" type="ORF">RHOBADRAFT_47330</name>
</gene>
<evidence type="ECO:0000256" key="2">
    <source>
        <dbReference type="ARBA" id="ARBA00022692"/>
    </source>
</evidence>
<sequence length="158" mass="17180">MPFLDSSYNLSLYSIPATYVLGMATHISAVRLAANSSELPNFDNTAPRQCLARIQALADKSADARQYLRAEAAQLNIFEGLGVYSAALLAGNWARLPISFLNKAAAAYVALRVAFAVLYVKTDQEKYTTLRSATWFASSGVVLSLIVKASNQINKALW</sequence>
<comment type="subcellular location">
    <subcellularLocation>
        <location evidence="1">Membrane</location>
    </subcellularLocation>
</comment>
<dbReference type="Proteomes" id="UP000053890">
    <property type="component" value="Unassembled WGS sequence"/>
</dbReference>
<evidence type="ECO:0000256" key="3">
    <source>
        <dbReference type="ARBA" id="ARBA00022989"/>
    </source>
</evidence>
<organism evidence="5 6">
    <name type="scientific">Rhodotorula graminis (strain WP1)</name>
    <dbReference type="NCBI Taxonomy" id="578459"/>
    <lineage>
        <taxon>Eukaryota</taxon>
        <taxon>Fungi</taxon>
        <taxon>Dikarya</taxon>
        <taxon>Basidiomycota</taxon>
        <taxon>Pucciniomycotina</taxon>
        <taxon>Microbotryomycetes</taxon>
        <taxon>Sporidiobolales</taxon>
        <taxon>Sporidiobolaceae</taxon>
        <taxon>Rhodotorula</taxon>
    </lineage>
</organism>
<dbReference type="InterPro" id="IPR023352">
    <property type="entry name" value="MAPEG-like_dom_sf"/>
</dbReference>
<protein>
    <submittedName>
        <fullName evidence="5">Uncharacterized protein</fullName>
    </submittedName>
</protein>
<dbReference type="InterPro" id="IPR001129">
    <property type="entry name" value="Membr-assoc_MAPEG"/>
</dbReference>
<dbReference type="SUPFAM" id="SSF161084">
    <property type="entry name" value="MAPEG domain-like"/>
    <property type="match status" value="1"/>
</dbReference>